<accession>A0A2T5HUQ9</accession>
<keyword evidence="2" id="KW-0663">Pyridoxal phosphate</keyword>
<dbReference type="EMBL" id="QAOH01000002">
    <property type="protein sequence ID" value="PTQ75306.1"/>
    <property type="molecule type" value="Genomic_DNA"/>
</dbReference>
<comment type="caution">
    <text evidence="4">The sequence shown here is derived from an EMBL/GenBank/DDBJ whole genome shotgun (WGS) entry which is preliminary data.</text>
</comment>
<dbReference type="InterPro" id="IPR036052">
    <property type="entry name" value="TrpB-like_PALP_sf"/>
</dbReference>
<dbReference type="InterPro" id="IPR001926">
    <property type="entry name" value="TrpB-like_PALP"/>
</dbReference>
<organism evidence="4 5">
    <name type="scientific">Celeribacter persicus</name>
    <dbReference type="NCBI Taxonomy" id="1651082"/>
    <lineage>
        <taxon>Bacteria</taxon>
        <taxon>Pseudomonadati</taxon>
        <taxon>Pseudomonadota</taxon>
        <taxon>Alphaproteobacteria</taxon>
        <taxon>Rhodobacterales</taxon>
        <taxon>Roseobacteraceae</taxon>
        <taxon>Celeribacter</taxon>
    </lineage>
</organism>
<dbReference type="Gene3D" id="3.40.50.1100">
    <property type="match status" value="3"/>
</dbReference>
<dbReference type="SUPFAM" id="SSF53686">
    <property type="entry name" value="Tryptophan synthase beta subunit-like PLP-dependent enzymes"/>
    <property type="match status" value="1"/>
</dbReference>
<dbReference type="NCBIfam" id="NF006058">
    <property type="entry name" value="PRK08206.1"/>
    <property type="match status" value="1"/>
</dbReference>
<dbReference type="PANTHER" id="PTHR42937">
    <property type="match status" value="1"/>
</dbReference>
<dbReference type="CDD" id="cd00640">
    <property type="entry name" value="Trp-synth-beta_II"/>
    <property type="match status" value="1"/>
</dbReference>
<keyword evidence="5" id="KW-1185">Reference proteome</keyword>
<evidence type="ECO:0000256" key="1">
    <source>
        <dbReference type="ARBA" id="ARBA00001933"/>
    </source>
</evidence>
<dbReference type="Proteomes" id="UP000244077">
    <property type="component" value="Unassembled WGS sequence"/>
</dbReference>
<dbReference type="Pfam" id="PF00291">
    <property type="entry name" value="PALP"/>
    <property type="match status" value="1"/>
</dbReference>
<dbReference type="GO" id="GO:0016829">
    <property type="term" value="F:lyase activity"/>
    <property type="evidence" value="ECO:0007669"/>
    <property type="project" value="UniProtKB-KW"/>
</dbReference>
<evidence type="ECO:0000259" key="3">
    <source>
        <dbReference type="Pfam" id="PF00291"/>
    </source>
</evidence>
<name>A0A2T5HUQ9_9RHOB</name>
<dbReference type="PANTHER" id="PTHR42937:SF1">
    <property type="entry name" value="DIAMINOPROPIONATE AMMONIA-LYASE"/>
    <property type="match status" value="1"/>
</dbReference>
<protein>
    <submittedName>
        <fullName evidence="4">Diaminopropionate ammonia-lyase</fullName>
    </submittedName>
</protein>
<dbReference type="RefSeq" id="WP_107815282.1">
    <property type="nucleotide sequence ID" value="NZ_QAOH01000002.1"/>
</dbReference>
<evidence type="ECO:0000313" key="5">
    <source>
        <dbReference type="Proteomes" id="UP000244077"/>
    </source>
</evidence>
<dbReference type="OrthoDB" id="34584at2"/>
<gene>
    <name evidence="4" type="ORF">C8N42_102226</name>
</gene>
<reference evidence="4 5" key="1">
    <citation type="submission" date="2018-04" db="EMBL/GenBank/DDBJ databases">
        <title>Genomic Encyclopedia of Archaeal and Bacterial Type Strains, Phase II (KMG-II): from individual species to whole genera.</title>
        <authorList>
            <person name="Goeker M."/>
        </authorList>
    </citation>
    <scope>NUCLEOTIDE SEQUENCE [LARGE SCALE GENOMIC DNA]</scope>
    <source>
        <strain evidence="4 5">DSM 100434</strain>
    </source>
</reference>
<dbReference type="AlphaFoldDB" id="A0A2T5HUQ9"/>
<keyword evidence="4" id="KW-0456">Lyase</keyword>
<feature type="domain" description="Tryptophan synthase beta chain-like PALP" evidence="3">
    <location>
        <begin position="46"/>
        <end position="363"/>
    </location>
</feature>
<sequence>MANRLPCPDIHISTLRQKGQPYPVALQRIVGHGLAGEAVERITEWDGYRPTPVLDFAGLAERCGVQEILCKYEGDRFEIGSFKALGGAYALQRALEAHEGPLNDLVAVTASDGNHGLSLAWGAKQAGVRCIVFLHAGVSQNRQELIEAQGAEVVRVDGNYDLSTATADKMARENGWLLVPDTANNENPNPINVMAGYGVMLEEMFGAKPQCDMPTHVFIQGGCGGLAAAVVGWLRERDNSTDAPKFIIVEPVEAACLIASARAGSPVLIGGDLDTIMSGLSVGEVSGVAWPVIAFGTDAYMSIPDTMAIWTMQGVREGAFGDAPVEIGDSGIAGLAGLVAVSRDEERRARIGLTSQSRVLVIATEGPVDRISYDALCSRDLSDAGLPDFADFGAVSV</sequence>
<comment type="cofactor">
    <cofactor evidence="1">
        <name>pyridoxal 5'-phosphate</name>
        <dbReference type="ChEBI" id="CHEBI:597326"/>
    </cofactor>
</comment>
<evidence type="ECO:0000256" key="2">
    <source>
        <dbReference type="ARBA" id="ARBA00022898"/>
    </source>
</evidence>
<proteinExistence type="predicted"/>
<evidence type="ECO:0000313" key="4">
    <source>
        <dbReference type="EMBL" id="PTQ75306.1"/>
    </source>
</evidence>